<evidence type="ECO:0000313" key="12">
    <source>
        <dbReference type="Proteomes" id="UP000326041"/>
    </source>
</evidence>
<dbReference type="InterPro" id="IPR017441">
    <property type="entry name" value="Protein_kinase_ATP_BS"/>
</dbReference>
<name>A0ABX6AWH1_9ACTN</name>
<dbReference type="InterPro" id="IPR000719">
    <property type="entry name" value="Prot_kinase_dom"/>
</dbReference>
<dbReference type="EC" id="2.7.11.1" evidence="1"/>
<keyword evidence="9" id="KW-0812">Transmembrane</keyword>
<feature type="domain" description="Protein kinase" evidence="10">
    <location>
        <begin position="22"/>
        <end position="275"/>
    </location>
</feature>
<dbReference type="SUPFAM" id="SSF56112">
    <property type="entry name" value="Protein kinase-like (PK-like)"/>
    <property type="match status" value="1"/>
</dbReference>
<dbReference type="RefSeq" id="WP_055608490.1">
    <property type="nucleotide sequence ID" value="NZ_CP023697.1"/>
</dbReference>
<dbReference type="PANTHER" id="PTHR43289">
    <property type="entry name" value="MITOGEN-ACTIVATED PROTEIN KINASE KINASE KINASE 20-RELATED"/>
    <property type="match status" value="1"/>
</dbReference>
<reference evidence="11 12" key="1">
    <citation type="submission" date="2017-09" db="EMBL/GenBank/DDBJ databases">
        <authorList>
            <person name="Lee N."/>
            <person name="Cho B.-K."/>
        </authorList>
    </citation>
    <scope>NUCLEOTIDE SEQUENCE [LARGE SCALE GENOMIC DNA]</scope>
    <source>
        <strain evidence="11 12">ATCC 13879</strain>
    </source>
</reference>
<evidence type="ECO:0000256" key="3">
    <source>
        <dbReference type="ARBA" id="ARBA00022679"/>
    </source>
</evidence>
<feature type="compositionally biased region" description="Polar residues" evidence="8">
    <location>
        <begin position="304"/>
        <end position="319"/>
    </location>
</feature>
<dbReference type="Pfam" id="PF00069">
    <property type="entry name" value="Pkinase"/>
    <property type="match status" value="1"/>
</dbReference>
<feature type="region of interest" description="Disordered" evidence="8">
    <location>
        <begin position="284"/>
        <end position="319"/>
    </location>
</feature>
<feature type="transmembrane region" description="Helical" evidence="9">
    <location>
        <begin position="377"/>
        <end position="399"/>
    </location>
</feature>
<dbReference type="GO" id="GO:0004674">
    <property type="term" value="F:protein serine/threonine kinase activity"/>
    <property type="evidence" value="ECO:0007669"/>
    <property type="project" value="UniProtKB-KW"/>
</dbReference>
<feature type="region of interest" description="Disordered" evidence="8">
    <location>
        <begin position="399"/>
        <end position="446"/>
    </location>
</feature>
<keyword evidence="5 11" id="KW-0418">Kinase</keyword>
<evidence type="ECO:0000259" key="10">
    <source>
        <dbReference type="PROSITE" id="PS50011"/>
    </source>
</evidence>
<dbReference type="PROSITE" id="PS00107">
    <property type="entry name" value="PROTEIN_KINASE_ATP"/>
    <property type="match status" value="1"/>
</dbReference>
<keyword evidence="9" id="KW-1133">Transmembrane helix</keyword>
<gene>
    <name evidence="11" type="ORF">CP972_10630</name>
</gene>
<dbReference type="CDD" id="cd14014">
    <property type="entry name" value="STKc_PknB_like"/>
    <property type="match status" value="1"/>
</dbReference>
<evidence type="ECO:0000256" key="1">
    <source>
        <dbReference type="ARBA" id="ARBA00012513"/>
    </source>
</evidence>
<sequence>MLSGIPDRRADQDSGRLIADRYLLHDILGRGGMGTVWRAHDQLLDRQVAAKELHIATDGDEDHRVRMRRAVREARAVARVPHPHVIGVHDLVEYEDRLWIVMELVQGPSLADRVARSGPLTPQHTAALGLQLLDALNAVHGAGTLHRDVKPANVLLRPDGGAVLTDFGIAALDDGEFLTTTGQLVGSIEYMAPERALAQESGPASDLWSLGATLATVCGGQSPFRRPAYPATLHAVVYDEATLPERLGPLRPVVEALLRKGPGERPTAADVKAALRRVAAGETDIDPLPAADPRAYRPAPSSATGTAPSTLSAVGSTGGSVNDAVTVTDLHRQPVRAGDTLVVPAGGTGNGAGGGIGGTAVHPALPAPASRPRRGKWLVPVIAGVAVLAVGTGGGLFLVGAPPFQDRGRGQEERAYDREQGRESAKDQGQEKANDQGQGREEGTELPVVTSVVQAVGSDVGWQPVEKAAVRKGDSVTVRFQGGEWSVDREQMPMTGPAGYDAENDRLLEFAEHCKVAPEAPFGTLLTRLAGKGASPVLAVGDAATFRAGGDGVVELRINDDEGCLHDNEGELTVSVEVTHTP</sequence>
<dbReference type="Proteomes" id="UP000326041">
    <property type="component" value="Chromosome"/>
</dbReference>
<proteinExistence type="predicted"/>
<feature type="compositionally biased region" description="Basic and acidic residues" evidence="8">
    <location>
        <begin position="406"/>
        <end position="443"/>
    </location>
</feature>
<evidence type="ECO:0000256" key="7">
    <source>
        <dbReference type="PROSITE-ProRule" id="PRU10141"/>
    </source>
</evidence>
<dbReference type="Gene3D" id="1.10.510.10">
    <property type="entry name" value="Transferase(Phosphotransferase) domain 1"/>
    <property type="match status" value="1"/>
</dbReference>
<evidence type="ECO:0000256" key="5">
    <source>
        <dbReference type="ARBA" id="ARBA00022777"/>
    </source>
</evidence>
<keyword evidence="4 7" id="KW-0547">Nucleotide-binding</keyword>
<keyword evidence="2 11" id="KW-0723">Serine/threonine-protein kinase</keyword>
<dbReference type="GeneID" id="95535012"/>
<evidence type="ECO:0000256" key="9">
    <source>
        <dbReference type="SAM" id="Phobius"/>
    </source>
</evidence>
<dbReference type="SMART" id="SM00220">
    <property type="entry name" value="S_TKc"/>
    <property type="match status" value="1"/>
</dbReference>
<dbReference type="Gene3D" id="2.60.120.430">
    <property type="entry name" value="Galactose-binding lectin"/>
    <property type="match status" value="1"/>
</dbReference>
<evidence type="ECO:0000313" key="11">
    <source>
        <dbReference type="EMBL" id="QEV06081.1"/>
    </source>
</evidence>
<feature type="binding site" evidence="7">
    <location>
        <position position="51"/>
    </location>
    <ligand>
        <name>ATP</name>
        <dbReference type="ChEBI" id="CHEBI:30616"/>
    </ligand>
</feature>
<keyword evidence="6 7" id="KW-0067">ATP-binding</keyword>
<keyword evidence="9" id="KW-0472">Membrane</keyword>
<organism evidence="11 12">
    <name type="scientific">Streptomyces prasinus</name>
    <dbReference type="NCBI Taxonomy" id="67345"/>
    <lineage>
        <taxon>Bacteria</taxon>
        <taxon>Bacillati</taxon>
        <taxon>Actinomycetota</taxon>
        <taxon>Actinomycetes</taxon>
        <taxon>Kitasatosporales</taxon>
        <taxon>Streptomycetaceae</taxon>
        <taxon>Streptomyces</taxon>
    </lineage>
</organism>
<feature type="compositionally biased region" description="Low complexity" evidence="8">
    <location>
        <begin position="286"/>
        <end position="303"/>
    </location>
</feature>
<dbReference type="PROSITE" id="PS50011">
    <property type="entry name" value="PROTEIN_KINASE_DOM"/>
    <property type="match status" value="1"/>
</dbReference>
<protein>
    <recommendedName>
        <fullName evidence="1">non-specific serine/threonine protein kinase</fullName>
        <ecNumber evidence="1">2.7.11.1</ecNumber>
    </recommendedName>
</protein>
<evidence type="ECO:0000256" key="8">
    <source>
        <dbReference type="SAM" id="MobiDB-lite"/>
    </source>
</evidence>
<keyword evidence="12" id="KW-1185">Reference proteome</keyword>
<evidence type="ECO:0000256" key="2">
    <source>
        <dbReference type="ARBA" id="ARBA00022527"/>
    </source>
</evidence>
<dbReference type="EMBL" id="CP023697">
    <property type="protein sequence ID" value="QEV06081.1"/>
    <property type="molecule type" value="Genomic_DNA"/>
</dbReference>
<dbReference type="Gene3D" id="3.30.200.20">
    <property type="entry name" value="Phosphorylase Kinase, domain 1"/>
    <property type="match status" value="1"/>
</dbReference>
<accession>A0ABX6AWH1</accession>
<dbReference type="PANTHER" id="PTHR43289:SF6">
    <property type="entry name" value="SERINE_THREONINE-PROTEIN KINASE NEKL-3"/>
    <property type="match status" value="1"/>
</dbReference>
<keyword evidence="3" id="KW-0808">Transferase</keyword>
<evidence type="ECO:0000256" key="4">
    <source>
        <dbReference type="ARBA" id="ARBA00022741"/>
    </source>
</evidence>
<dbReference type="InterPro" id="IPR011009">
    <property type="entry name" value="Kinase-like_dom_sf"/>
</dbReference>
<evidence type="ECO:0000256" key="6">
    <source>
        <dbReference type="ARBA" id="ARBA00022840"/>
    </source>
</evidence>